<dbReference type="Proteomes" id="UP000183832">
    <property type="component" value="Unassembled WGS sequence"/>
</dbReference>
<dbReference type="GO" id="GO:1902936">
    <property type="term" value="F:phosphatidylinositol bisphosphate binding"/>
    <property type="evidence" value="ECO:0007669"/>
    <property type="project" value="TreeGrafter"/>
</dbReference>
<evidence type="ECO:0000259" key="9">
    <source>
        <dbReference type="PROSITE" id="PS50191"/>
    </source>
</evidence>
<dbReference type="Pfam" id="PF07200">
    <property type="entry name" value="Mod_r"/>
    <property type="match status" value="1"/>
</dbReference>
<dbReference type="InterPro" id="IPR036865">
    <property type="entry name" value="CRAL-TRIO_dom_sf"/>
</dbReference>
<evidence type="ECO:0000256" key="4">
    <source>
        <dbReference type="ARBA" id="ARBA00022753"/>
    </source>
</evidence>
<dbReference type="GO" id="GO:0015031">
    <property type="term" value="P:protein transport"/>
    <property type="evidence" value="ECO:0007669"/>
    <property type="project" value="UniProtKB-UniRule"/>
</dbReference>
<dbReference type="OrthoDB" id="1434354at2759"/>
<feature type="domain" description="CRAL-TRIO" evidence="9">
    <location>
        <begin position="1956"/>
        <end position="2122"/>
    </location>
</feature>
<keyword evidence="5 6" id="KW-0653">Protein transport</keyword>
<dbReference type="SUPFAM" id="SSF140111">
    <property type="entry name" value="Endosomal sorting complex assembly domain"/>
    <property type="match status" value="1"/>
</dbReference>
<dbReference type="Gene3D" id="1.10.287.660">
    <property type="entry name" value="Helix hairpin bin"/>
    <property type="match status" value="1"/>
</dbReference>
<dbReference type="SMART" id="SM00516">
    <property type="entry name" value="SEC14"/>
    <property type="match status" value="8"/>
</dbReference>
<dbReference type="CDD" id="cd00170">
    <property type="entry name" value="SEC14"/>
    <property type="match status" value="8"/>
</dbReference>
<feature type="coiled-coil region" evidence="7">
    <location>
        <begin position="1882"/>
        <end position="1909"/>
    </location>
</feature>
<organism evidence="11 12">
    <name type="scientific">Clunio marinus</name>
    <dbReference type="NCBI Taxonomy" id="568069"/>
    <lineage>
        <taxon>Eukaryota</taxon>
        <taxon>Metazoa</taxon>
        <taxon>Ecdysozoa</taxon>
        <taxon>Arthropoda</taxon>
        <taxon>Hexapoda</taxon>
        <taxon>Insecta</taxon>
        <taxon>Pterygota</taxon>
        <taxon>Neoptera</taxon>
        <taxon>Endopterygota</taxon>
        <taxon>Diptera</taxon>
        <taxon>Nematocera</taxon>
        <taxon>Chironomoidea</taxon>
        <taxon>Chironomidae</taxon>
        <taxon>Clunio</taxon>
    </lineage>
</organism>
<proteinExistence type="inferred from homology"/>
<feature type="region of interest" description="Disordered" evidence="8">
    <location>
        <begin position="2603"/>
        <end position="2636"/>
    </location>
</feature>
<dbReference type="Gene3D" id="1.20.5.1200">
    <property type="entry name" value="Alpha-tocopherol transfer"/>
    <property type="match status" value="2"/>
</dbReference>
<dbReference type="InterPro" id="IPR009851">
    <property type="entry name" value="Mod_r"/>
</dbReference>
<feature type="domain" description="CRAL-TRIO" evidence="9">
    <location>
        <begin position="1673"/>
        <end position="1849"/>
    </location>
</feature>
<dbReference type="SMART" id="SM01100">
    <property type="entry name" value="CRAL_TRIO_N"/>
    <property type="match status" value="3"/>
</dbReference>
<evidence type="ECO:0000256" key="2">
    <source>
        <dbReference type="ARBA" id="ARBA00007617"/>
    </source>
</evidence>
<dbReference type="SUPFAM" id="SSF46938">
    <property type="entry name" value="CRAL/TRIO N-terminal domain"/>
    <property type="match status" value="6"/>
</dbReference>
<feature type="domain" description="CRAL-TRIO" evidence="9">
    <location>
        <begin position="2244"/>
        <end position="2409"/>
    </location>
</feature>
<gene>
    <name evidence="11" type="ORF">CLUMA_CG015172</name>
</gene>
<feature type="domain" description="CRAL-TRIO" evidence="9">
    <location>
        <begin position="399"/>
        <end position="518"/>
    </location>
</feature>
<dbReference type="PROSITE" id="PS51314">
    <property type="entry name" value="VPS37_C"/>
    <property type="match status" value="1"/>
</dbReference>
<dbReference type="Gene3D" id="1.10.8.20">
    <property type="entry name" value="N-terminal domain of phosphatidylinositol transfer protein sec14p"/>
    <property type="match status" value="2"/>
</dbReference>
<evidence type="ECO:0000256" key="8">
    <source>
        <dbReference type="SAM" id="MobiDB-lite"/>
    </source>
</evidence>
<dbReference type="PANTHER" id="PTHR10174">
    <property type="entry name" value="ALPHA-TOCOPHEROL TRANSFER PROTEIN-RELATED"/>
    <property type="match status" value="1"/>
</dbReference>
<dbReference type="InterPro" id="IPR001251">
    <property type="entry name" value="CRAL-TRIO_dom"/>
</dbReference>
<evidence type="ECO:0000313" key="11">
    <source>
        <dbReference type="EMBL" id="CRL02024.1"/>
    </source>
</evidence>
<dbReference type="PROSITE" id="PS50191">
    <property type="entry name" value="CRAL_TRIO"/>
    <property type="match status" value="8"/>
</dbReference>
<dbReference type="InterPro" id="IPR029012">
    <property type="entry name" value="Helix_hairpin_bin_sf"/>
</dbReference>
<feature type="domain" description="CRAL-TRIO" evidence="9">
    <location>
        <begin position="607"/>
        <end position="772"/>
    </location>
</feature>
<evidence type="ECO:0000256" key="5">
    <source>
        <dbReference type="ARBA" id="ARBA00022927"/>
    </source>
</evidence>
<evidence type="ECO:0000256" key="3">
    <source>
        <dbReference type="ARBA" id="ARBA00022448"/>
    </source>
</evidence>
<dbReference type="GO" id="GO:0000813">
    <property type="term" value="C:ESCRT I complex"/>
    <property type="evidence" value="ECO:0007669"/>
    <property type="project" value="UniProtKB-ARBA"/>
</dbReference>
<dbReference type="PRINTS" id="PR00180">
    <property type="entry name" value="CRETINALDHBP"/>
</dbReference>
<comment type="similarity">
    <text evidence="2">Belongs to the VPS37 family.</text>
</comment>
<evidence type="ECO:0000259" key="10">
    <source>
        <dbReference type="PROSITE" id="PS51314"/>
    </source>
</evidence>
<dbReference type="STRING" id="568069.A0A1J1IPD0"/>
<keyword evidence="12" id="KW-1185">Reference proteome</keyword>
<dbReference type="SUPFAM" id="SSF52087">
    <property type="entry name" value="CRAL/TRIO domain"/>
    <property type="match status" value="9"/>
</dbReference>
<keyword evidence="4" id="KW-0967">Endosome</keyword>
<comment type="subcellular location">
    <subcellularLocation>
        <location evidence="1">Endosome</location>
    </subcellularLocation>
</comment>
<feature type="coiled-coil region" evidence="7">
    <location>
        <begin position="1356"/>
        <end position="1383"/>
    </location>
</feature>
<dbReference type="Pfam" id="PF00650">
    <property type="entry name" value="CRAL_TRIO"/>
    <property type="match status" value="9"/>
</dbReference>
<dbReference type="PANTHER" id="PTHR10174:SF130">
    <property type="entry name" value="ALPHA-TOCOPHEROL TRANSFER PROTEIN-LIKE"/>
    <property type="match status" value="1"/>
</dbReference>
<feature type="domain" description="VPS37 C-terminal" evidence="10">
    <location>
        <begin position="2523"/>
        <end position="2612"/>
    </location>
</feature>
<protein>
    <submittedName>
        <fullName evidence="11">CLUMA_CG015172, isoform A</fullName>
    </submittedName>
</protein>
<evidence type="ECO:0000256" key="6">
    <source>
        <dbReference type="PROSITE-ProRule" id="PRU00646"/>
    </source>
</evidence>
<keyword evidence="3 6" id="KW-0813">Transport</keyword>
<name>A0A1J1IPD0_9DIPT</name>
<feature type="domain" description="CRAL-TRIO" evidence="9">
    <location>
        <begin position="1431"/>
        <end position="1596"/>
    </location>
</feature>
<evidence type="ECO:0000256" key="1">
    <source>
        <dbReference type="ARBA" id="ARBA00004177"/>
    </source>
</evidence>
<dbReference type="InterPro" id="IPR011074">
    <property type="entry name" value="CRAL/TRIO_N_dom"/>
</dbReference>
<reference evidence="11 12" key="1">
    <citation type="submission" date="2015-04" db="EMBL/GenBank/DDBJ databases">
        <authorList>
            <person name="Syromyatnikov M.Y."/>
            <person name="Popov V.N."/>
        </authorList>
    </citation>
    <scope>NUCLEOTIDE SEQUENCE [LARGE SCALE GENOMIC DNA]</scope>
</reference>
<dbReference type="EMBL" id="CVRI01000057">
    <property type="protein sequence ID" value="CRL02024.1"/>
    <property type="molecule type" value="Genomic_DNA"/>
</dbReference>
<evidence type="ECO:0000256" key="7">
    <source>
        <dbReference type="SAM" id="Coils"/>
    </source>
</evidence>
<feature type="domain" description="CRAL-TRIO" evidence="9">
    <location>
        <begin position="1122"/>
        <end position="1287"/>
    </location>
</feature>
<feature type="domain" description="CRAL-TRIO" evidence="9">
    <location>
        <begin position="84"/>
        <end position="248"/>
    </location>
</feature>
<dbReference type="InterPro" id="IPR036273">
    <property type="entry name" value="CRAL/TRIO_N_dom_sf"/>
</dbReference>
<dbReference type="Gene3D" id="3.40.525.10">
    <property type="entry name" value="CRAL-TRIO lipid binding domain"/>
    <property type="match status" value="9"/>
</dbReference>
<sequence length="2654" mass="309128">MCVADMEFDYNKALKRQNLKDSEVEELRKSVKQIENVPKNLSSKRLLCFLSACNGIDDAANVISAYYDIRKACPSIFSNRDTLSPALQQCFANQYYFHLPNTPEGYSVIYHCLSNPKASNYIFDEACKTFFMTIDSLLCTRGPSKGLIIVFDMRNVGLRHLLRPSIESLRMYFRFLQEALPAKLEAMHVVNCVSFFDMVLALIKPCMKSEIIRKIHLHHGTDFTNFHQNFVAKSCLPSDLGGDLESVEELHQQHVLEFERLRNYFIEVNMNVDYKFDYYDAIKRSNLTQSQVDVLRGRVKSLSLVPKTLTNKQLLLFLNHAEGDVDNAVDSLVKHYEIRKKAPQIFTNRDAKLSEIKQCLDNQYFLNLPCTPDGYAVAFHGLSSPIAKRYVYDPSATSFLMMIEALVYKHGPTNGLILLYDMKNFNAGHLLRNKLSSMKKFLAFLQEGIPYKIHSIHIFNTVSFFHLVMAIIKPFMDGDIVKKMHLHSSSLDLEKFTAEHVPRSSLPTEFGGVCDPEVKRKFRKLLAGAFDYEKELRDHNLTQEDVDIFREKLLSCDEVPNALMDKVLVLFLITYKNNIDRSINVIKNYCTIVRSTPEFFGNRDFDSPNVQQTLNNQIYVTLPITPNNCNLILYKVANSDPKNYNFDDSEKTFFMTVEKCIYRNGPRNGVIFLFDMKGARLGHVFRPSFSSLRKIMKLVQDSCPFRIVNIHVLNTTTIVDVIMAMLKPLIRSNLLERVIFHPVNLDYNKFYEEWIPKSCLPSDYGGDLPTIEEMHNSQRDSLLEMRDYFLMEERILNFEFEDYDFDKPDSDDMSSLVSKFKQIIESAYNYKEALEREQIKQENVKALREKVKTFECVPKLIADNQLILFLNACKSDVDKSAKLIHNYYQIKQTSPEFFANRDVESEEIQNCLNNQDYVALPLTPDNCHLIFHRLSNNDPSKYNFDSAAKTFIMLTESSFFHNGPRSGIVFLFDLQGVGFMHLFKPSISSMRKGIRLVEEGMPIQMKAVHVLNSGMVFKMILELDVRHSSEETMAELANRLIEDAYDYEEALKRQNLRHEDVERLREKIKESKYVPTDMFDKQLLLFLNAFQGNVDKSAEMLNNYYKLKKTSPEFFKNRDLQNREIQESLDHQDYVALPITPDNCILIFHRLSSFKPKHYVFDDAVKTFIVTSEAYAYRHGPRSGTIFVFDLTGASLSHLRQPAISSLRKGIRFLEDGNPFDIKAIHILNSVSFFNSIIALVKPFIRSEILSKLHFHSSNMDYEKFYQECIPKSHLPSDFGGDLESVEVLHKKHREELMELRDYFIFEENQQLTSPKNLMKKSSKKDANANEIDRWLIKMAAAVQVFQDIQRNAYNYNDALKRINMTRDDIERYREKLKLKEAVPKFLVDTQLLVFLNCGEGDYDKAADKLENYYVIKRTLPEFFVNRDVRDKKIQHCFDSVYFVGLPVTPDDNYVILQKLRSTDPKDYNFEDSVKTYIMKTEEYAYRNGPRSGTVFVNDLTGASFRHIFRVSMSSIFKGMKFLQEGSPLNVKAIHILNCPPFLNVIISMVKPFIWAEMMSKIHFHSSNMDFEEFYEKHIPKSCLPSDYGGDLESVEVLHNRQRKEFIDMRNYFLMEEKQVNFEGDQYAEAYEEYRKDPMFLFLSYFKLLLFLINTNCDIEKSSKWLHHYYKMKRNTPEFFFNRDVLSDDIQRAFENQIYFYLPVTPNNCHAVFHKLSNHEPKLYEFNTTVKTFIMTAEACLFRYGPRDGTIFIYDMEGCKFGHLFQASIRSVKKGLEFLQYGSPMNIKSIIILNAPYFMDVVFSMIKPFLKKEFIERIHLVHDMEHFYNNIIPRSHMPSDYGGELKSQSIKTDAMDDDQKFEELRKVYQKTVDELMEKAFDLKTALKTINRSENELKELRDLVESEKWIPRCVTEKHLAVFLANDGDVKDCFERVKLIFKLKLQSPEVFRYRDPCSDEMARTFMYQNMFYLPVTPDGYSVCFGNLRNTEVQNFHFDSIAKAFYMTIESTFLRQGPQKGIIFLVDMAGGKLWHLSRINIKTMKTSLKFAMDAAPEKIIAFHVLNAVPFYDLIMKIMKPFARKELKLLVLHLHYADIDWENFYETVIPRSCLPSNYGGELESVEELSRKNLEQLKELKDYFMIEEWCVYEDRRENSTKQTLHNMDFDLEYDYMEALKRQGHVQADVDALRNIVESYSIVPKSITNKQILLFLDSCGGIEEGARVMKIYYQIKKNSPEHFLNRDPQNPKIQQCLKHQDYFYLPNTPKGDLIIFHRLSSPKASDYCFDEAIKTFFMTIESCLQLHGPRDGAIFLFDMKGVGLMHLTRVNLTSIKKFFAYLQEGVPGKLRAIHVLNVVYFFDKILSMIKPFMKAEILKCLHLHSSGMDYGKFYKEHIPKSCLPSDFGGDLESVAELHAKHCKEFMRLRSYFMIEEQQAAFKLDMHQPFLASASAQLNYMTTEELREIFSNDDKLDETINEILKSLENEKDVIINENRTLAESNLEMEPKLIEIRSRINDLTQEGKDLSQSVQSKLEEIKSKSSNVNPENMLDILKASAAESEEKSEKFAEDFLESSASIEEFLDKFKESRIEMHLRKLKADKMQELLRRGNTGNGPPAQSNYPPGPGNFYGQHQRNPAPYPNMPSYPMMPMPPVYRPPF</sequence>
<dbReference type="InterPro" id="IPR037202">
    <property type="entry name" value="ESCRT_assembly_dom"/>
</dbReference>
<evidence type="ECO:0000313" key="12">
    <source>
        <dbReference type="Proteomes" id="UP000183832"/>
    </source>
</evidence>
<keyword evidence="7" id="KW-0175">Coiled coil</keyword>
<accession>A0A1J1IPD0</accession>